<dbReference type="EMBL" id="QGKX02001290">
    <property type="protein sequence ID" value="KAF3539768.1"/>
    <property type="molecule type" value="Genomic_DNA"/>
</dbReference>
<proteinExistence type="predicted"/>
<dbReference type="Proteomes" id="UP000712600">
    <property type="component" value="Unassembled WGS sequence"/>
</dbReference>
<organism evidence="1 2">
    <name type="scientific">Brassica cretica</name>
    <name type="common">Mustard</name>
    <dbReference type="NCBI Taxonomy" id="69181"/>
    <lineage>
        <taxon>Eukaryota</taxon>
        <taxon>Viridiplantae</taxon>
        <taxon>Streptophyta</taxon>
        <taxon>Embryophyta</taxon>
        <taxon>Tracheophyta</taxon>
        <taxon>Spermatophyta</taxon>
        <taxon>Magnoliopsida</taxon>
        <taxon>eudicotyledons</taxon>
        <taxon>Gunneridae</taxon>
        <taxon>Pentapetalae</taxon>
        <taxon>rosids</taxon>
        <taxon>malvids</taxon>
        <taxon>Brassicales</taxon>
        <taxon>Brassicaceae</taxon>
        <taxon>Brassiceae</taxon>
        <taxon>Brassica</taxon>
    </lineage>
</organism>
<reference evidence="1" key="1">
    <citation type="submission" date="2019-12" db="EMBL/GenBank/DDBJ databases">
        <title>Genome sequencing and annotation of Brassica cretica.</title>
        <authorList>
            <person name="Studholme D.J."/>
            <person name="Sarris P."/>
        </authorList>
    </citation>
    <scope>NUCLEOTIDE SEQUENCE</scope>
    <source>
        <strain evidence="1">PFS-109/04</strain>
        <tissue evidence="1">Leaf</tissue>
    </source>
</reference>
<sequence length="64" mass="6988">MEAKAVWMGLSHLQISSRRNSLNDNIFLVWSGGFPISSSGSDALASEVQWHSGYRARVSSSSKC</sequence>
<protein>
    <submittedName>
        <fullName evidence="1">Uncharacterized protein</fullName>
    </submittedName>
</protein>
<dbReference type="AlphaFoldDB" id="A0A8S9QM57"/>
<name>A0A8S9QM57_BRACR</name>
<gene>
    <name evidence="1" type="ORF">F2Q69_00019792</name>
</gene>
<comment type="caution">
    <text evidence="1">The sequence shown here is derived from an EMBL/GenBank/DDBJ whole genome shotgun (WGS) entry which is preliminary data.</text>
</comment>
<accession>A0A8S9QM57</accession>
<evidence type="ECO:0000313" key="1">
    <source>
        <dbReference type="EMBL" id="KAF3539768.1"/>
    </source>
</evidence>
<evidence type="ECO:0000313" key="2">
    <source>
        <dbReference type="Proteomes" id="UP000712600"/>
    </source>
</evidence>